<protein>
    <submittedName>
        <fullName evidence="1">Uncharacterized protein</fullName>
    </submittedName>
</protein>
<evidence type="ECO:0000313" key="1">
    <source>
        <dbReference type="EMBL" id="KAK1754176.1"/>
    </source>
</evidence>
<name>A0AAJ0BE24_9PEZI</name>
<comment type="caution">
    <text evidence="1">The sequence shown here is derived from an EMBL/GenBank/DDBJ whole genome shotgun (WGS) entry which is preliminary data.</text>
</comment>
<accession>A0AAJ0BE24</accession>
<evidence type="ECO:0000313" key="2">
    <source>
        <dbReference type="Proteomes" id="UP001239445"/>
    </source>
</evidence>
<dbReference type="Proteomes" id="UP001239445">
    <property type="component" value="Unassembled WGS sequence"/>
</dbReference>
<proteinExistence type="predicted"/>
<sequence length="105" mass="11565">MVAPVHCMSRTVKTVTNLWHEWIVGIGGGPTIVTLDAGDPGGAPTGDRRLRLEIIREIRRTAELLRITEKAAAAFAAAEYRQLGFSSLDGYYKQNRANRKVREAG</sequence>
<dbReference type="AlphaFoldDB" id="A0AAJ0BE24"/>
<keyword evidence="2" id="KW-1185">Reference proteome</keyword>
<dbReference type="EMBL" id="MU839836">
    <property type="protein sequence ID" value="KAK1754176.1"/>
    <property type="molecule type" value="Genomic_DNA"/>
</dbReference>
<gene>
    <name evidence="1" type="ORF">QBC47DRAFT_385916</name>
</gene>
<reference evidence="1" key="1">
    <citation type="submission" date="2023-06" db="EMBL/GenBank/DDBJ databases">
        <title>Genome-scale phylogeny and comparative genomics of the fungal order Sordariales.</title>
        <authorList>
            <consortium name="Lawrence Berkeley National Laboratory"/>
            <person name="Hensen N."/>
            <person name="Bonometti L."/>
            <person name="Westerberg I."/>
            <person name="Brannstrom I.O."/>
            <person name="Guillou S."/>
            <person name="Cros-Aarteil S."/>
            <person name="Calhoun S."/>
            <person name="Haridas S."/>
            <person name="Kuo A."/>
            <person name="Mondo S."/>
            <person name="Pangilinan J."/>
            <person name="Riley R."/>
            <person name="Labutti K."/>
            <person name="Andreopoulos B."/>
            <person name="Lipzen A."/>
            <person name="Chen C."/>
            <person name="Yanf M."/>
            <person name="Daum C."/>
            <person name="Ng V."/>
            <person name="Clum A."/>
            <person name="Steindorff A."/>
            <person name="Ohm R."/>
            <person name="Martin F."/>
            <person name="Silar P."/>
            <person name="Natvig D."/>
            <person name="Lalanne C."/>
            <person name="Gautier V."/>
            <person name="Ament-Velasquez S.L."/>
            <person name="Kruys A."/>
            <person name="Hutchinson M.I."/>
            <person name="Powell A.J."/>
            <person name="Barry K."/>
            <person name="Miller A.N."/>
            <person name="Grigoriev I.V."/>
            <person name="Debuchy R."/>
            <person name="Gladieux P."/>
            <person name="Thoren M.H."/>
            <person name="Johannesson H."/>
        </authorList>
    </citation>
    <scope>NUCLEOTIDE SEQUENCE</scope>
    <source>
        <strain evidence="1">PSN4</strain>
    </source>
</reference>
<organism evidence="1 2">
    <name type="scientific">Echria macrotheca</name>
    <dbReference type="NCBI Taxonomy" id="438768"/>
    <lineage>
        <taxon>Eukaryota</taxon>
        <taxon>Fungi</taxon>
        <taxon>Dikarya</taxon>
        <taxon>Ascomycota</taxon>
        <taxon>Pezizomycotina</taxon>
        <taxon>Sordariomycetes</taxon>
        <taxon>Sordariomycetidae</taxon>
        <taxon>Sordariales</taxon>
        <taxon>Schizotheciaceae</taxon>
        <taxon>Echria</taxon>
    </lineage>
</organism>